<organism evidence="3 4">
    <name type="scientific">Ephemerocybe angulata</name>
    <dbReference type="NCBI Taxonomy" id="980116"/>
    <lineage>
        <taxon>Eukaryota</taxon>
        <taxon>Fungi</taxon>
        <taxon>Dikarya</taxon>
        <taxon>Basidiomycota</taxon>
        <taxon>Agaricomycotina</taxon>
        <taxon>Agaricomycetes</taxon>
        <taxon>Agaricomycetidae</taxon>
        <taxon>Agaricales</taxon>
        <taxon>Agaricineae</taxon>
        <taxon>Psathyrellaceae</taxon>
        <taxon>Ephemerocybe</taxon>
    </lineage>
</organism>
<dbReference type="SUPFAM" id="SSF56112">
    <property type="entry name" value="Protein kinase-like (PK-like)"/>
    <property type="match status" value="1"/>
</dbReference>
<feature type="region of interest" description="Disordered" evidence="1">
    <location>
        <begin position="81"/>
        <end position="103"/>
    </location>
</feature>
<dbReference type="Proteomes" id="UP000521943">
    <property type="component" value="Unassembled WGS sequence"/>
</dbReference>
<dbReference type="AlphaFoldDB" id="A0A8H6LTA4"/>
<evidence type="ECO:0000313" key="4">
    <source>
        <dbReference type="Proteomes" id="UP000521943"/>
    </source>
</evidence>
<proteinExistence type="predicted"/>
<sequence>MVSLAGSKEPSMISPESQVQQVGSMETLHMRFDLELSYNAKANPVSWQVAELTITDLGGSVHKYPIQVAVYSFENSDEQESNHPAAMKVSWSEKSRPREKSSERLDIATETIPQGCKADKVDPLFAARDPVFVLLSVFKPIATVTSLLEMEVLNAFLALIYGHAILWSIGVEHGDISEGNLMFDDKDKKPKLCDFDLSHVRGRDRPSGHSNTGTGPSWLWSCLPKRPWMERYPGSTGMTFESFIAVLVWVVFRYCNGKPVPGPPLEEWAQDHFVCCAANRKHTFDQIAERSLAGPAWLSPAMWEVICRAVSKLRMFIDRCRALASDILDLERDAGTGGQTRQKTTTILTRMSLLRYRR</sequence>
<dbReference type="InterPro" id="IPR040976">
    <property type="entry name" value="Pkinase_fungal"/>
</dbReference>
<dbReference type="Gene3D" id="1.10.510.10">
    <property type="entry name" value="Transferase(Phosphotransferase) domain 1"/>
    <property type="match status" value="1"/>
</dbReference>
<gene>
    <name evidence="3" type="ORF">DFP72DRAFT_1178655</name>
</gene>
<dbReference type="Pfam" id="PF17667">
    <property type="entry name" value="Pkinase_fungal"/>
    <property type="match status" value="1"/>
</dbReference>
<evidence type="ECO:0000259" key="2">
    <source>
        <dbReference type="Pfam" id="PF17667"/>
    </source>
</evidence>
<accession>A0A8H6LTA4</accession>
<reference evidence="3 4" key="1">
    <citation type="submission" date="2020-07" db="EMBL/GenBank/DDBJ databases">
        <title>Comparative genomics of pyrophilous fungi reveals a link between fire events and developmental genes.</title>
        <authorList>
            <consortium name="DOE Joint Genome Institute"/>
            <person name="Steindorff A.S."/>
            <person name="Carver A."/>
            <person name="Calhoun S."/>
            <person name="Stillman K."/>
            <person name="Liu H."/>
            <person name="Lipzen A."/>
            <person name="Pangilinan J."/>
            <person name="Labutti K."/>
            <person name="Bruns T.D."/>
            <person name="Grigoriev I.V."/>
        </authorList>
    </citation>
    <scope>NUCLEOTIDE SEQUENCE [LARGE SCALE GENOMIC DNA]</scope>
    <source>
        <strain evidence="3 4">CBS 144469</strain>
    </source>
</reference>
<name>A0A8H6LTA4_9AGAR</name>
<feature type="domain" description="Fungal-type protein kinase" evidence="2">
    <location>
        <begin position="136"/>
        <end position="250"/>
    </location>
</feature>
<evidence type="ECO:0000256" key="1">
    <source>
        <dbReference type="SAM" id="MobiDB-lite"/>
    </source>
</evidence>
<protein>
    <recommendedName>
        <fullName evidence="2">Fungal-type protein kinase domain-containing protein</fullName>
    </recommendedName>
</protein>
<dbReference type="InterPro" id="IPR011009">
    <property type="entry name" value="Kinase-like_dom_sf"/>
</dbReference>
<dbReference type="OrthoDB" id="5569250at2759"/>
<evidence type="ECO:0000313" key="3">
    <source>
        <dbReference type="EMBL" id="KAF6743013.1"/>
    </source>
</evidence>
<dbReference type="EMBL" id="JACGCI010000161">
    <property type="protein sequence ID" value="KAF6743013.1"/>
    <property type="molecule type" value="Genomic_DNA"/>
</dbReference>
<feature type="compositionally biased region" description="Basic and acidic residues" evidence="1">
    <location>
        <begin position="91"/>
        <end position="103"/>
    </location>
</feature>
<comment type="caution">
    <text evidence="3">The sequence shown here is derived from an EMBL/GenBank/DDBJ whole genome shotgun (WGS) entry which is preliminary data.</text>
</comment>
<keyword evidence="4" id="KW-1185">Reference proteome</keyword>